<dbReference type="AlphaFoldDB" id="A0AAN7EIG9"/>
<accession>A0AAN7EIG9</accession>
<dbReference type="Proteomes" id="UP001324115">
    <property type="component" value="Unassembled WGS sequence"/>
</dbReference>
<evidence type="ECO:0000313" key="2">
    <source>
        <dbReference type="EMBL" id="KAK4572257.1"/>
    </source>
</evidence>
<evidence type="ECO:0000256" key="1">
    <source>
        <dbReference type="SAM" id="MobiDB-lite"/>
    </source>
</evidence>
<keyword evidence="3" id="KW-1185">Reference proteome</keyword>
<name>A0AAN7EIG9_QUERU</name>
<comment type="caution">
    <text evidence="2">The sequence shown here is derived from an EMBL/GenBank/DDBJ whole genome shotgun (WGS) entry which is preliminary data.</text>
</comment>
<proteinExistence type="predicted"/>
<sequence>MASFSPLVAILNQNKLTGSNYVDWKRNLDIVLTAEEHKYVLTQPYPSFPSLDAPLEEKQRYDRWQKSNEMAKCYILAFISNVLQHQIQDVELASNIMLSLKEMFGEQSRSARMISNLNTLEVLGADIDGESQVDMILQSLPESFKEFRLNYNMNKKIYSLSELMNELVAVEGILGTSSVDANMAEASTSQPKSKGKGKKKKKKEDFTK</sequence>
<gene>
    <name evidence="2" type="ORF">RGQ29_030617</name>
</gene>
<reference evidence="2 3" key="1">
    <citation type="journal article" date="2023" name="G3 (Bethesda)">
        <title>A haplotype-resolved chromosome-scale genome for Quercus rubra L. provides insights into the genetics of adaptive traits for red oak species.</title>
        <authorList>
            <person name="Kapoor B."/>
            <person name="Jenkins J."/>
            <person name="Schmutz J."/>
            <person name="Zhebentyayeva T."/>
            <person name="Kuelheim C."/>
            <person name="Coggeshall M."/>
            <person name="Heim C."/>
            <person name="Lasky J.R."/>
            <person name="Leites L."/>
            <person name="Islam-Faridi N."/>
            <person name="Romero-Severson J."/>
            <person name="DeLeo V.L."/>
            <person name="Lucas S.M."/>
            <person name="Lazic D."/>
            <person name="Gailing O."/>
            <person name="Carlson J."/>
            <person name="Staton M."/>
        </authorList>
    </citation>
    <scope>NUCLEOTIDE SEQUENCE [LARGE SCALE GENOMIC DNA]</scope>
    <source>
        <strain evidence="2">Pseudo-F2</strain>
    </source>
</reference>
<dbReference type="EMBL" id="JAXUIC010000009">
    <property type="protein sequence ID" value="KAK4572257.1"/>
    <property type="molecule type" value="Genomic_DNA"/>
</dbReference>
<organism evidence="2 3">
    <name type="scientific">Quercus rubra</name>
    <name type="common">Northern red oak</name>
    <name type="synonym">Quercus borealis</name>
    <dbReference type="NCBI Taxonomy" id="3512"/>
    <lineage>
        <taxon>Eukaryota</taxon>
        <taxon>Viridiplantae</taxon>
        <taxon>Streptophyta</taxon>
        <taxon>Embryophyta</taxon>
        <taxon>Tracheophyta</taxon>
        <taxon>Spermatophyta</taxon>
        <taxon>Magnoliopsida</taxon>
        <taxon>eudicotyledons</taxon>
        <taxon>Gunneridae</taxon>
        <taxon>Pentapetalae</taxon>
        <taxon>rosids</taxon>
        <taxon>fabids</taxon>
        <taxon>Fagales</taxon>
        <taxon>Fagaceae</taxon>
        <taxon>Quercus</taxon>
    </lineage>
</organism>
<evidence type="ECO:0008006" key="4">
    <source>
        <dbReference type="Google" id="ProtNLM"/>
    </source>
</evidence>
<evidence type="ECO:0000313" key="3">
    <source>
        <dbReference type="Proteomes" id="UP001324115"/>
    </source>
</evidence>
<dbReference type="Pfam" id="PF14223">
    <property type="entry name" value="Retrotran_gag_2"/>
    <property type="match status" value="1"/>
</dbReference>
<feature type="region of interest" description="Disordered" evidence="1">
    <location>
        <begin position="183"/>
        <end position="208"/>
    </location>
</feature>
<feature type="compositionally biased region" description="Basic residues" evidence="1">
    <location>
        <begin position="193"/>
        <end position="202"/>
    </location>
</feature>
<protein>
    <recommendedName>
        <fullName evidence="4">Gag-pol polyprotein</fullName>
    </recommendedName>
</protein>